<organism evidence="1 2">
    <name type="scientific">Pseudoalteromonas denitrificans DSM 6059</name>
    <dbReference type="NCBI Taxonomy" id="1123010"/>
    <lineage>
        <taxon>Bacteria</taxon>
        <taxon>Pseudomonadati</taxon>
        <taxon>Pseudomonadota</taxon>
        <taxon>Gammaproteobacteria</taxon>
        <taxon>Alteromonadales</taxon>
        <taxon>Pseudoalteromonadaceae</taxon>
        <taxon>Pseudoalteromonas</taxon>
    </lineage>
</organism>
<sequence>MQISNDAFDNERRHDCPTSHLLWSKLSDAQKASVSSLYNYGYELSFIRRVDCEEVVVLLLNDSPATVDIHGEINTSPDIKVRS</sequence>
<dbReference type="Proteomes" id="UP000198862">
    <property type="component" value="Unassembled WGS sequence"/>
</dbReference>
<dbReference type="EMBL" id="FOLO01000062">
    <property type="protein sequence ID" value="SFD49201.1"/>
    <property type="molecule type" value="Genomic_DNA"/>
</dbReference>
<dbReference type="AlphaFoldDB" id="A0A1I1SSA0"/>
<protein>
    <submittedName>
        <fullName evidence="1">Uncharacterized protein</fullName>
    </submittedName>
</protein>
<keyword evidence="2" id="KW-1185">Reference proteome</keyword>
<reference evidence="1 2" key="1">
    <citation type="submission" date="2016-10" db="EMBL/GenBank/DDBJ databases">
        <authorList>
            <person name="de Groot N.N."/>
        </authorList>
    </citation>
    <scope>NUCLEOTIDE SEQUENCE [LARGE SCALE GENOMIC DNA]</scope>
    <source>
        <strain evidence="1 2">DSM 6059</strain>
    </source>
</reference>
<evidence type="ECO:0000313" key="1">
    <source>
        <dbReference type="EMBL" id="SFD49201.1"/>
    </source>
</evidence>
<gene>
    <name evidence="1" type="ORF">SAMN02745724_04671</name>
</gene>
<dbReference type="RefSeq" id="WP_091990472.1">
    <property type="nucleotide sequence ID" value="NZ_FOLO01000062.1"/>
</dbReference>
<proteinExistence type="predicted"/>
<name>A0A1I1SSA0_9GAMM</name>
<dbReference type="OrthoDB" id="5771089at2"/>
<accession>A0A1I1SSA0</accession>
<evidence type="ECO:0000313" key="2">
    <source>
        <dbReference type="Proteomes" id="UP000198862"/>
    </source>
</evidence>